<reference evidence="2 3" key="1">
    <citation type="submission" date="2019-03" db="EMBL/GenBank/DDBJ databases">
        <title>Draft genome sequences of novel Actinobacteria.</title>
        <authorList>
            <person name="Sahin N."/>
            <person name="Ay H."/>
            <person name="Saygin H."/>
        </authorList>
    </citation>
    <scope>NUCLEOTIDE SEQUENCE [LARGE SCALE GENOMIC DNA]</scope>
    <source>
        <strain evidence="2 3">16K404</strain>
    </source>
</reference>
<comment type="caution">
    <text evidence="2">The sequence shown here is derived from an EMBL/GenBank/DDBJ whole genome shotgun (WGS) entry which is preliminary data.</text>
</comment>
<feature type="region of interest" description="Disordered" evidence="1">
    <location>
        <begin position="26"/>
        <end position="61"/>
    </location>
</feature>
<feature type="compositionally biased region" description="Low complexity" evidence="1">
    <location>
        <begin position="47"/>
        <end position="61"/>
    </location>
</feature>
<dbReference type="Proteomes" id="UP000294744">
    <property type="component" value="Unassembled WGS sequence"/>
</dbReference>
<sequence>MHTSSFDSEAGAQAAFSGDADFDAEAMAHAHTTAEDEADQSSQTSLTGAAESSFEAEGGADAEFGATATSYGSADFDMLDTCWGGSVEGDVVTSAASSVEYTSSLDGGFGDAMFAANGEAVAETGATAEADFFIA</sequence>
<dbReference type="AlphaFoldDB" id="A0A4R4UN35"/>
<gene>
    <name evidence="2" type="ORF">E1161_10960</name>
</gene>
<evidence type="ECO:0000313" key="3">
    <source>
        <dbReference type="Proteomes" id="UP000294744"/>
    </source>
</evidence>
<name>A0A4R4UN35_9PSEU</name>
<evidence type="ECO:0000313" key="2">
    <source>
        <dbReference type="EMBL" id="TDC93518.1"/>
    </source>
</evidence>
<accession>A0A4R4UN35</accession>
<evidence type="ECO:0000256" key="1">
    <source>
        <dbReference type="SAM" id="MobiDB-lite"/>
    </source>
</evidence>
<protein>
    <submittedName>
        <fullName evidence="2">Uncharacterized protein</fullName>
    </submittedName>
</protein>
<dbReference type="EMBL" id="SMKV01000010">
    <property type="protein sequence ID" value="TDC93518.1"/>
    <property type="molecule type" value="Genomic_DNA"/>
</dbReference>
<proteinExistence type="predicted"/>
<keyword evidence="3" id="KW-1185">Reference proteome</keyword>
<organism evidence="2 3">
    <name type="scientific">Saccharopolyspora aridisoli</name>
    <dbReference type="NCBI Taxonomy" id="2530385"/>
    <lineage>
        <taxon>Bacteria</taxon>
        <taxon>Bacillati</taxon>
        <taxon>Actinomycetota</taxon>
        <taxon>Actinomycetes</taxon>
        <taxon>Pseudonocardiales</taxon>
        <taxon>Pseudonocardiaceae</taxon>
        <taxon>Saccharopolyspora</taxon>
    </lineage>
</organism>
<dbReference type="OrthoDB" id="9993153at2"/>
<dbReference type="RefSeq" id="WP_132622262.1">
    <property type="nucleotide sequence ID" value="NZ_SMKV01000010.1"/>
</dbReference>